<accession>A0ABT4XJQ8</accession>
<keyword evidence="2" id="KW-1185">Reference proteome</keyword>
<gene>
    <name evidence="1" type="ORF">PH586_18770</name>
</gene>
<dbReference type="RefSeq" id="WP_271349318.1">
    <property type="nucleotide sequence ID" value="NZ_JAQJZJ010000009.1"/>
</dbReference>
<sequence length="656" mass="74788">MILDLNDRVKVAYKKLKQMVHFEKNSLSLRRRLAEFECEGDFKERLKIVANVAKSKAPHETAEFKTWLEDIHFDVIPKGVEGSEKPRDWQGSFVSNVTTAPVHWAAKVNYMFDGPIELHLLSVLWLMTEGAEYDDTLSGHCFGSRLHQFVGNDDDHSAYLFKKYHELYAKWRDSGIEKARDLLSEDRQSVYLVGLDVQEYYYRIQLDWESLRAQIKRPVPKGPLYAFFMSRQVLGAKLFKCIEEVCKSYRDKLNPMLAITHPDLPEEATCLPIGFSASPVIANWYLKEFDDAILAKVRPAYYGRYVDDILMVVAMPQAPDENDPIMSFMDRVLVDAGILKWDEENARFELRSRPGLFLQRQKCILQFFDAEHSTAGLDKFQKQIEENASDFALLPVDGDESPVAQVAYNLMYDGSVNKFRNVKAVAENRWELAGHLAKQIQLHLMTEGAVDKDLKDELFRFFKGRNAIEYWDMWERVISFLVVAGDAKGAEFFSKAMRGEIMKVMYGTSSERSMRDRSKISKSLQQALKFHLNLCMELSVAVIGTTGNGATAATRLWRESNLIRHHLVAIPLLNYTSYDGNLASPWGASNLLIDPQKAVATPRFVHFDECLEFVASGCIKLSKKDSVTRANDVYKLFHGSEIGDVTSELVGKVGSK</sequence>
<evidence type="ECO:0008006" key="3">
    <source>
        <dbReference type="Google" id="ProtNLM"/>
    </source>
</evidence>
<name>A0ABT4XJQ8_9PSED</name>
<comment type="caution">
    <text evidence="1">The sequence shown here is derived from an EMBL/GenBank/DDBJ whole genome shotgun (WGS) entry which is preliminary data.</text>
</comment>
<dbReference type="EMBL" id="JAQJZJ010000009">
    <property type="protein sequence ID" value="MDA7088428.1"/>
    <property type="molecule type" value="Genomic_DNA"/>
</dbReference>
<reference evidence="1 2" key="1">
    <citation type="submission" date="2023-01" db="EMBL/GenBank/DDBJ databases">
        <title>Pseudomonas SA3-5T sp. nov., isolated from tidal flat sediment.</title>
        <authorList>
            <person name="Kim H.S."/>
            <person name="Kim J.-S."/>
            <person name="Suh M.K."/>
            <person name="Eom M.K."/>
            <person name="Lee J.-S."/>
        </authorList>
    </citation>
    <scope>NUCLEOTIDE SEQUENCE [LARGE SCALE GENOMIC DNA]</scope>
    <source>
        <strain evidence="1 2">SA3-5</strain>
    </source>
</reference>
<evidence type="ECO:0000313" key="2">
    <source>
        <dbReference type="Proteomes" id="UP001212042"/>
    </source>
</evidence>
<protein>
    <recommendedName>
        <fullName evidence="3">RNA-directed DNA polymerase</fullName>
    </recommendedName>
</protein>
<organism evidence="1 2">
    <name type="scientific">Pseudomonas aestuarii</name>
    <dbReference type="NCBI Taxonomy" id="3018340"/>
    <lineage>
        <taxon>Bacteria</taxon>
        <taxon>Pseudomonadati</taxon>
        <taxon>Pseudomonadota</taxon>
        <taxon>Gammaproteobacteria</taxon>
        <taxon>Pseudomonadales</taxon>
        <taxon>Pseudomonadaceae</taxon>
        <taxon>Pseudomonas</taxon>
    </lineage>
</organism>
<evidence type="ECO:0000313" key="1">
    <source>
        <dbReference type="EMBL" id="MDA7088428.1"/>
    </source>
</evidence>
<proteinExistence type="predicted"/>
<dbReference type="Proteomes" id="UP001212042">
    <property type="component" value="Unassembled WGS sequence"/>
</dbReference>